<accession>A0A2R4MIU0</accession>
<organism evidence="2 3">
    <name type="scientific">Maritalea myrionectae</name>
    <dbReference type="NCBI Taxonomy" id="454601"/>
    <lineage>
        <taxon>Bacteria</taxon>
        <taxon>Pseudomonadati</taxon>
        <taxon>Pseudomonadota</taxon>
        <taxon>Alphaproteobacteria</taxon>
        <taxon>Hyphomicrobiales</taxon>
        <taxon>Devosiaceae</taxon>
        <taxon>Maritalea</taxon>
    </lineage>
</organism>
<evidence type="ECO:0000259" key="1">
    <source>
        <dbReference type="Pfam" id="PF00565"/>
    </source>
</evidence>
<reference evidence="2 3" key="1">
    <citation type="submission" date="2017-05" db="EMBL/GenBank/DDBJ databases">
        <title>Genome Analysis of Maritalea myrionectae HL2708#5.</title>
        <authorList>
            <consortium name="Cotde Inc.-PKNU"/>
            <person name="Jang D."/>
            <person name="Oh H.-M."/>
        </authorList>
    </citation>
    <scope>NUCLEOTIDE SEQUENCE [LARGE SCALE GENOMIC DNA]</scope>
    <source>
        <strain evidence="2 3">HL2708#5</strain>
        <plasmid evidence="3">phl2708x3</plasmid>
    </source>
</reference>
<protein>
    <recommendedName>
        <fullName evidence="1">TNase-like domain-containing protein</fullName>
    </recommendedName>
</protein>
<dbReference type="InterPro" id="IPR035437">
    <property type="entry name" value="SNase_OB-fold_sf"/>
</dbReference>
<gene>
    <name evidence="2" type="ORF">MXMO3_03444</name>
</gene>
<dbReference type="Gene3D" id="2.40.50.90">
    <property type="match status" value="1"/>
</dbReference>
<dbReference type="KEGG" id="mmyr:MXMO3_03444"/>
<evidence type="ECO:0000313" key="3">
    <source>
        <dbReference type="Proteomes" id="UP000258927"/>
    </source>
</evidence>
<dbReference type="AlphaFoldDB" id="A0A2R4MIU0"/>
<name>A0A2R4MIU0_9HYPH</name>
<keyword evidence="3" id="KW-1185">Reference proteome</keyword>
<feature type="domain" description="TNase-like" evidence="1">
    <location>
        <begin position="38"/>
        <end position="114"/>
    </location>
</feature>
<evidence type="ECO:0000313" key="2">
    <source>
        <dbReference type="EMBL" id="AVX05947.1"/>
    </source>
</evidence>
<proteinExistence type="predicted"/>
<dbReference type="Proteomes" id="UP000258927">
    <property type="component" value="Plasmid pHL2708X3"/>
</dbReference>
<dbReference type="Pfam" id="PF00565">
    <property type="entry name" value="SNase"/>
    <property type="match status" value="1"/>
</dbReference>
<dbReference type="RefSeq" id="WP_162889345.1">
    <property type="nucleotide sequence ID" value="NZ_CP021331.1"/>
</dbReference>
<dbReference type="InterPro" id="IPR016071">
    <property type="entry name" value="Staphylococal_nuclease_OB-fold"/>
</dbReference>
<sequence>MLKTIMFCSSIFVVDGDTVKCDGLSLRDMGEGRPFISGYDAPEIYSPSCEKEYELGMRAKARMEGLIAQNEIVIIDSGERDKTDSRRQLVSLQLQDGTALGTILIKEGLARPWHKSYRADWCSNRVIRKNILDVFFDLWQQL</sequence>
<dbReference type="EMBL" id="CP021331">
    <property type="protein sequence ID" value="AVX05947.1"/>
    <property type="molecule type" value="Genomic_DNA"/>
</dbReference>
<dbReference type="SUPFAM" id="SSF50199">
    <property type="entry name" value="Staphylococcal nuclease"/>
    <property type="match status" value="1"/>
</dbReference>
<keyword evidence="2" id="KW-0614">Plasmid</keyword>
<geneLocation type="plasmid" evidence="3">
    <name>phl2708x3</name>
</geneLocation>